<protein>
    <submittedName>
        <fullName evidence="1">Uncharacterized protein</fullName>
    </submittedName>
</protein>
<gene>
    <name evidence="1" type="ORF">EXM65_05925</name>
</gene>
<dbReference type="RefSeq" id="WP_061312553.1">
    <property type="nucleotide sequence ID" value="NZ_LFPB01000001.1"/>
</dbReference>
<evidence type="ECO:0000313" key="2">
    <source>
        <dbReference type="Proteomes" id="UP000472355"/>
    </source>
</evidence>
<dbReference type="EMBL" id="SGKU01000012">
    <property type="protein sequence ID" value="NFA42125.1"/>
    <property type="molecule type" value="Genomic_DNA"/>
</dbReference>
<proteinExistence type="predicted"/>
<organism evidence="1 2">
    <name type="scientific">Clostridium botulinum</name>
    <dbReference type="NCBI Taxonomy" id="1491"/>
    <lineage>
        <taxon>Bacteria</taxon>
        <taxon>Bacillati</taxon>
        <taxon>Bacillota</taxon>
        <taxon>Clostridia</taxon>
        <taxon>Eubacteriales</taxon>
        <taxon>Clostridiaceae</taxon>
        <taxon>Clostridium</taxon>
    </lineage>
</organism>
<accession>A0A6M0SQN6</accession>
<dbReference type="Proteomes" id="UP000472355">
    <property type="component" value="Unassembled WGS sequence"/>
</dbReference>
<reference evidence="1 2" key="1">
    <citation type="submission" date="2019-02" db="EMBL/GenBank/DDBJ databases">
        <title>Genome sequencing of Clostridium botulinum clinical isolates.</title>
        <authorList>
            <person name="Brunt J."/>
            <person name="Van Vliet A.H.M."/>
            <person name="Stringer S.C."/>
            <person name="Grant K.A."/>
            <person name="Carter A.C."/>
            <person name="Peck M.W."/>
        </authorList>
    </citation>
    <scope>NUCLEOTIDE SEQUENCE [LARGE SCALE GENOMIC DNA]</scope>
    <source>
        <strain evidence="1 2">H113700579</strain>
    </source>
</reference>
<comment type="caution">
    <text evidence="1">The sequence shown here is derived from an EMBL/GenBank/DDBJ whole genome shotgun (WGS) entry which is preliminary data.</text>
</comment>
<dbReference type="AlphaFoldDB" id="A0A6M0SQN6"/>
<evidence type="ECO:0000313" key="1">
    <source>
        <dbReference type="EMBL" id="NFA42125.1"/>
    </source>
</evidence>
<name>A0A6M0SQN6_CLOBO</name>
<sequence>MEVNEFMNKYSKIIDEISMEYVSNYKNKGCIITGGAYIGGSRKCFIKIRKKDENSIVFDKDIRTWEFPKEYSDVVINIANKLYDNLK</sequence>